<feature type="repeat" description="WD" evidence="3">
    <location>
        <begin position="289"/>
        <end position="320"/>
    </location>
</feature>
<evidence type="ECO:0000256" key="1">
    <source>
        <dbReference type="ARBA" id="ARBA00022574"/>
    </source>
</evidence>
<dbReference type="KEGG" id="qlo:115964257"/>
<dbReference type="OrthoDB" id="674604at2759"/>
<dbReference type="InParanoid" id="A0A7N2MNF5"/>
<dbReference type="Proteomes" id="UP000594261">
    <property type="component" value="Chromosome 10"/>
</dbReference>
<proteinExistence type="predicted"/>
<feature type="repeat" description="WD" evidence="3">
    <location>
        <begin position="193"/>
        <end position="233"/>
    </location>
</feature>
<evidence type="ECO:0000313" key="4">
    <source>
        <dbReference type="EnsemblPlants" id="QL10p005908:mrna:CDS:2"/>
    </source>
</evidence>
<keyword evidence="2" id="KW-0677">Repeat</keyword>
<reference evidence="4 5" key="1">
    <citation type="journal article" date="2016" name="G3 (Bethesda)">
        <title>First Draft Assembly and Annotation of the Genome of a California Endemic Oak Quercus lobata Nee (Fagaceae).</title>
        <authorList>
            <person name="Sork V.L."/>
            <person name="Fitz-Gibbon S.T."/>
            <person name="Puiu D."/>
            <person name="Crepeau M."/>
            <person name="Gugger P.F."/>
            <person name="Sherman R."/>
            <person name="Stevens K."/>
            <person name="Langley C.H."/>
            <person name="Pellegrini M."/>
            <person name="Salzberg S.L."/>
        </authorList>
    </citation>
    <scope>NUCLEOTIDE SEQUENCE [LARGE SCALE GENOMIC DNA]</scope>
    <source>
        <strain evidence="4 5">cv. SW786</strain>
    </source>
</reference>
<accession>A0A7N2MNF5</accession>
<dbReference type="PANTHER" id="PTHR22844">
    <property type="entry name" value="F-BOX AND WD40 DOMAIN PROTEIN"/>
    <property type="match status" value="1"/>
</dbReference>
<dbReference type="AlphaFoldDB" id="A0A7N2MNF5"/>
<dbReference type="Gene3D" id="2.130.10.10">
    <property type="entry name" value="YVTN repeat-like/Quinoprotein amine dehydrogenase"/>
    <property type="match status" value="3"/>
</dbReference>
<keyword evidence="5" id="KW-1185">Reference proteome</keyword>
<keyword evidence="1 3" id="KW-0853">WD repeat</keyword>
<dbReference type="Pfam" id="PF00400">
    <property type="entry name" value="WD40"/>
    <property type="match status" value="4"/>
</dbReference>
<evidence type="ECO:0000313" key="5">
    <source>
        <dbReference type="Proteomes" id="UP000594261"/>
    </source>
</evidence>
<dbReference type="EnsemblPlants" id="QL10p005908:mrna">
    <property type="protein sequence ID" value="QL10p005908:mrna:CDS:2"/>
    <property type="gene ID" value="QL10p005908"/>
</dbReference>
<dbReference type="InterPro" id="IPR036322">
    <property type="entry name" value="WD40_repeat_dom_sf"/>
</dbReference>
<dbReference type="PROSITE" id="PS50294">
    <property type="entry name" value="WD_REPEATS_REGION"/>
    <property type="match status" value="2"/>
</dbReference>
<dbReference type="PROSITE" id="PS00678">
    <property type="entry name" value="WD_REPEATS_1"/>
    <property type="match status" value="1"/>
</dbReference>
<dbReference type="SMART" id="SM00320">
    <property type="entry name" value="WD40"/>
    <property type="match status" value="7"/>
</dbReference>
<dbReference type="OMA" id="LTPHITC"/>
<reference evidence="4" key="2">
    <citation type="submission" date="2021-01" db="UniProtKB">
        <authorList>
            <consortium name="EnsemblPlants"/>
        </authorList>
    </citation>
    <scope>IDENTIFICATION</scope>
</reference>
<organism evidence="4 5">
    <name type="scientific">Quercus lobata</name>
    <name type="common">Valley oak</name>
    <dbReference type="NCBI Taxonomy" id="97700"/>
    <lineage>
        <taxon>Eukaryota</taxon>
        <taxon>Viridiplantae</taxon>
        <taxon>Streptophyta</taxon>
        <taxon>Embryophyta</taxon>
        <taxon>Tracheophyta</taxon>
        <taxon>Spermatophyta</taxon>
        <taxon>Magnoliopsida</taxon>
        <taxon>eudicotyledons</taxon>
        <taxon>Gunneridae</taxon>
        <taxon>Pentapetalae</taxon>
        <taxon>rosids</taxon>
        <taxon>fabids</taxon>
        <taxon>Fagales</taxon>
        <taxon>Fagaceae</taxon>
        <taxon>Quercus</taxon>
    </lineage>
</organism>
<protein>
    <submittedName>
        <fullName evidence="4">Uncharacterized protein</fullName>
    </submittedName>
</protein>
<dbReference type="PANTHER" id="PTHR22844:SF324">
    <property type="entry name" value="TRANSDUCIN_WD40 REPEAT PROTEIN"/>
    <property type="match status" value="1"/>
</dbReference>
<dbReference type="InterPro" id="IPR001680">
    <property type="entry name" value="WD40_rpt"/>
</dbReference>
<dbReference type="RefSeq" id="XP_030939469.1">
    <property type="nucleotide sequence ID" value="XM_031083609.1"/>
</dbReference>
<feature type="repeat" description="WD" evidence="3">
    <location>
        <begin position="238"/>
        <end position="270"/>
    </location>
</feature>
<dbReference type="InterPro" id="IPR019775">
    <property type="entry name" value="WD40_repeat_CS"/>
</dbReference>
<dbReference type="SUPFAM" id="SSF50978">
    <property type="entry name" value="WD40 repeat-like"/>
    <property type="match status" value="1"/>
</dbReference>
<dbReference type="FunFam" id="2.130.10.10:FF:000775">
    <property type="entry name" value="BnaA09g28200D protein"/>
    <property type="match status" value="1"/>
</dbReference>
<gene>
    <name evidence="4" type="primary">LOC115964257</name>
</gene>
<dbReference type="PROSITE" id="PS50082">
    <property type="entry name" value="WD_REPEATS_2"/>
    <property type="match status" value="4"/>
</dbReference>
<dbReference type="InterPro" id="IPR045182">
    <property type="entry name" value="JINGUBANG-like"/>
</dbReference>
<name>A0A7N2MNF5_QUELO</name>
<dbReference type="EMBL" id="LRBV02000010">
    <property type="status" value="NOT_ANNOTATED_CDS"/>
    <property type="molecule type" value="Genomic_DNA"/>
</dbReference>
<evidence type="ECO:0000256" key="2">
    <source>
        <dbReference type="ARBA" id="ARBA00022737"/>
    </source>
</evidence>
<sequence>MHTNQTLPPQTTLALQTLHCKQISSLLSHETFIKHQCINTLKTLNSHITTCLAVHNNLLYAASTNIINVFDLSNHTHIDSFNDNPTSGSVKSIAFNSTNIFTAHQDSKIRVWQIRLTHHHLVSTLPTLKDRLYRSLLPKNYVHVRRHKKKLWIEHCDTVSGLVMNKGLMYSISWDKSFKIWNTSDYYCLESVNKAHEDAVNAIAVSDNGVVYTASADGCIRVWERNDSVKRHTLVSTLEKHKSTINALALNGDGSVLFSGGSDRLIMVWEKKMMIKNGVKNNMGFVEELWGHTGAVLCLINVQDCLFASGSSDRTVRIWQRGKENGYQCLVVMEGHEKPVKSLVAVSAEVSNGVVSVCSGSLDGEIKIWDISGSRINNICPQI</sequence>
<dbReference type="GeneID" id="115964257"/>
<dbReference type="PRINTS" id="PR00320">
    <property type="entry name" value="GPROTEINBRPT"/>
</dbReference>
<dbReference type="Gramene" id="QL10p005908:mrna">
    <property type="protein sequence ID" value="QL10p005908:mrna:CDS:2"/>
    <property type="gene ID" value="QL10p005908"/>
</dbReference>
<evidence type="ECO:0000256" key="3">
    <source>
        <dbReference type="PROSITE-ProRule" id="PRU00221"/>
    </source>
</evidence>
<feature type="repeat" description="WD" evidence="3">
    <location>
        <begin position="357"/>
        <end position="379"/>
    </location>
</feature>
<dbReference type="InterPro" id="IPR015943">
    <property type="entry name" value="WD40/YVTN_repeat-like_dom_sf"/>
</dbReference>
<dbReference type="InterPro" id="IPR020472">
    <property type="entry name" value="WD40_PAC1"/>
</dbReference>